<protein>
    <submittedName>
        <fullName evidence="1">Uncharacterized protein</fullName>
    </submittedName>
</protein>
<dbReference type="Proteomes" id="UP001057402">
    <property type="component" value="Chromosome 7"/>
</dbReference>
<sequence length="232" mass="25125">MFPFWNHNSGDYVDMAATFASDAVPDHGAGHGASIEGVQFTPTTMCPKNFIVFDQSSLQSRVMFHPSMAPKVGNPFLQPSPAIYGENVKMTDAISGRREMSFSYEEDSADIDALLGSEIEGDGGEENYDEDELSTARTNANYECYTPDSGSSAYASKPVELDDSSLLQMASAGWGSRSAGEAKEEKIQEMVKVLRGIVPGGNRMSTATLLDESVRYLKLMKMEAAKLGDFPG</sequence>
<organism evidence="1 2">
    <name type="scientific">Melastoma candidum</name>
    <dbReference type="NCBI Taxonomy" id="119954"/>
    <lineage>
        <taxon>Eukaryota</taxon>
        <taxon>Viridiplantae</taxon>
        <taxon>Streptophyta</taxon>
        <taxon>Embryophyta</taxon>
        <taxon>Tracheophyta</taxon>
        <taxon>Spermatophyta</taxon>
        <taxon>Magnoliopsida</taxon>
        <taxon>eudicotyledons</taxon>
        <taxon>Gunneridae</taxon>
        <taxon>Pentapetalae</taxon>
        <taxon>rosids</taxon>
        <taxon>malvids</taxon>
        <taxon>Myrtales</taxon>
        <taxon>Melastomataceae</taxon>
        <taxon>Melastomatoideae</taxon>
        <taxon>Melastomateae</taxon>
        <taxon>Melastoma</taxon>
    </lineage>
</organism>
<evidence type="ECO:0000313" key="1">
    <source>
        <dbReference type="EMBL" id="KAI4343068.1"/>
    </source>
</evidence>
<accession>A0ACB9P3L8</accession>
<gene>
    <name evidence="1" type="ORF">MLD38_027613</name>
</gene>
<proteinExistence type="predicted"/>
<reference evidence="2" key="1">
    <citation type="journal article" date="2023" name="Front. Plant Sci.">
        <title>Chromosomal-level genome assembly of Melastoma candidum provides insights into trichome evolution.</title>
        <authorList>
            <person name="Zhong Y."/>
            <person name="Wu W."/>
            <person name="Sun C."/>
            <person name="Zou P."/>
            <person name="Liu Y."/>
            <person name="Dai S."/>
            <person name="Zhou R."/>
        </authorList>
    </citation>
    <scope>NUCLEOTIDE SEQUENCE [LARGE SCALE GENOMIC DNA]</scope>
</reference>
<name>A0ACB9P3L8_9MYRT</name>
<evidence type="ECO:0000313" key="2">
    <source>
        <dbReference type="Proteomes" id="UP001057402"/>
    </source>
</evidence>
<comment type="caution">
    <text evidence="1">The sequence shown here is derived from an EMBL/GenBank/DDBJ whole genome shotgun (WGS) entry which is preliminary data.</text>
</comment>
<keyword evidence="2" id="KW-1185">Reference proteome</keyword>
<dbReference type="EMBL" id="CM042886">
    <property type="protein sequence ID" value="KAI4343068.1"/>
    <property type="molecule type" value="Genomic_DNA"/>
</dbReference>